<dbReference type="EMBL" id="BLJP01000001">
    <property type="protein sequence ID" value="GFE91959.1"/>
    <property type="molecule type" value="Genomic_DNA"/>
</dbReference>
<evidence type="ECO:0000313" key="18">
    <source>
        <dbReference type="EMBL" id="GFE91959.1"/>
    </source>
</evidence>
<dbReference type="InterPro" id="IPR000531">
    <property type="entry name" value="Beta-barrel_TonB"/>
</dbReference>
<evidence type="ECO:0000256" key="9">
    <source>
        <dbReference type="ARBA" id="ARBA00023077"/>
    </source>
</evidence>
<feature type="chain" id="PRO_5027943129" evidence="15">
    <location>
        <begin position="35"/>
        <end position="825"/>
    </location>
</feature>
<feature type="domain" description="TonB-dependent receptor-like beta-barrel" evidence="16">
    <location>
        <begin position="355"/>
        <end position="786"/>
    </location>
</feature>
<dbReference type="GO" id="GO:0009279">
    <property type="term" value="C:cell outer membrane"/>
    <property type="evidence" value="ECO:0007669"/>
    <property type="project" value="UniProtKB-SubCell"/>
</dbReference>
<dbReference type="Pfam" id="PF07715">
    <property type="entry name" value="Plug"/>
    <property type="match status" value="1"/>
</dbReference>
<keyword evidence="6 15" id="KW-0732">Signal</keyword>
<dbReference type="Pfam" id="PF00593">
    <property type="entry name" value="TonB_dep_Rec_b-barrel"/>
    <property type="match status" value="1"/>
</dbReference>
<keyword evidence="2 12" id="KW-0813">Transport</keyword>
<keyword evidence="7" id="KW-0408">Iron</keyword>
<reference evidence="18 19" key="1">
    <citation type="journal article" date="2020" name="Cell Rep.">
        <title>Local necrotic cells trigger systemic immune activation via gut microbiome dysbiosis in Drosophila.</title>
        <authorList>
            <person name="Kosakamoto H."/>
            <person name="Yamauchi T."/>
            <person name="Akuzawa-Tokita Y."/>
            <person name="Nishimura K."/>
            <person name="Soga T."/>
            <person name="Murakami T."/>
            <person name="Mori H."/>
            <person name="Yamamoto K."/>
            <person name="Miyazaki R."/>
            <person name="Koto A."/>
            <person name="Miura M."/>
            <person name="Obata F."/>
        </authorList>
    </citation>
    <scope>NUCLEOTIDE SEQUENCE [LARGE SCALE GENOMIC DNA]</scope>
    <source>
        <strain evidence="18 19">Ai</strain>
    </source>
</reference>
<keyword evidence="18" id="KW-0675">Receptor</keyword>
<evidence type="ECO:0000256" key="6">
    <source>
        <dbReference type="ARBA" id="ARBA00022729"/>
    </source>
</evidence>
<dbReference type="InterPro" id="IPR012910">
    <property type="entry name" value="Plug_dom"/>
</dbReference>
<keyword evidence="9 13" id="KW-0798">TonB box</keyword>
<evidence type="ECO:0000313" key="19">
    <source>
        <dbReference type="Proteomes" id="UP000548726"/>
    </source>
</evidence>
<keyword evidence="5 12" id="KW-0812">Transmembrane</keyword>
<evidence type="ECO:0000256" key="12">
    <source>
        <dbReference type="PROSITE-ProRule" id="PRU01360"/>
    </source>
</evidence>
<evidence type="ECO:0000256" key="8">
    <source>
        <dbReference type="ARBA" id="ARBA00023065"/>
    </source>
</evidence>
<accession>A0A6V8I356</accession>
<dbReference type="InterPro" id="IPR039426">
    <property type="entry name" value="TonB-dep_rcpt-like"/>
</dbReference>
<protein>
    <submittedName>
        <fullName evidence="18">TonB-dependent receptor</fullName>
    </submittedName>
</protein>
<organism evidence="18 19">
    <name type="scientific">Acetobacter persici</name>
    <dbReference type="NCBI Taxonomy" id="1076596"/>
    <lineage>
        <taxon>Bacteria</taxon>
        <taxon>Pseudomonadati</taxon>
        <taxon>Pseudomonadota</taxon>
        <taxon>Alphaproteobacteria</taxon>
        <taxon>Acetobacterales</taxon>
        <taxon>Acetobacteraceae</taxon>
        <taxon>Acetobacter</taxon>
    </lineage>
</organism>
<keyword evidence="3 12" id="KW-1134">Transmembrane beta strand</keyword>
<proteinExistence type="inferred from homology"/>
<dbReference type="Proteomes" id="UP000548726">
    <property type="component" value="Unassembled WGS sequence"/>
</dbReference>
<feature type="region of interest" description="Disordered" evidence="14">
    <location>
        <begin position="55"/>
        <end position="77"/>
    </location>
</feature>
<keyword evidence="10 12" id="KW-0472">Membrane</keyword>
<dbReference type="GO" id="GO:0015344">
    <property type="term" value="F:siderophore uptake transmembrane transporter activity"/>
    <property type="evidence" value="ECO:0007669"/>
    <property type="project" value="TreeGrafter"/>
</dbReference>
<evidence type="ECO:0000256" key="7">
    <source>
        <dbReference type="ARBA" id="ARBA00023004"/>
    </source>
</evidence>
<dbReference type="SUPFAM" id="SSF56935">
    <property type="entry name" value="Porins"/>
    <property type="match status" value="1"/>
</dbReference>
<evidence type="ECO:0000256" key="10">
    <source>
        <dbReference type="ARBA" id="ARBA00023136"/>
    </source>
</evidence>
<dbReference type="PANTHER" id="PTHR32552">
    <property type="entry name" value="FERRICHROME IRON RECEPTOR-RELATED"/>
    <property type="match status" value="1"/>
</dbReference>
<evidence type="ECO:0000259" key="16">
    <source>
        <dbReference type="Pfam" id="PF00593"/>
    </source>
</evidence>
<keyword evidence="11 12" id="KW-0998">Cell outer membrane</keyword>
<dbReference type="PANTHER" id="PTHR32552:SF89">
    <property type="entry name" value="CATECHOLATE SIDEROPHORE RECEPTOR FIU"/>
    <property type="match status" value="1"/>
</dbReference>
<dbReference type="Gene3D" id="2.170.130.10">
    <property type="entry name" value="TonB-dependent receptor, plug domain"/>
    <property type="match status" value="1"/>
</dbReference>
<keyword evidence="19" id="KW-1185">Reference proteome</keyword>
<keyword evidence="4" id="KW-0410">Iron transport</keyword>
<evidence type="ECO:0000256" key="5">
    <source>
        <dbReference type="ARBA" id="ARBA00022692"/>
    </source>
</evidence>
<sequence>MMTALRYGWRGRSYFLTCTALVFCSVGVAKHAQAEAVSPKAGRVAAKRHHPVVPAAKKSVPARGRAASAPHRPRAVNSAAGEEVQVTSNHAHSTGANVVVSRAAIDHFTAGSSPLQVLAATAPGVSFGSSDALGMDTAASTFYVRGFNQSQLGGTIDGIPMGGFGFHNWYGLNIDQIEIQDNIQSMSVSQGAGAVDMPSGQTLGGALTFQSSDPKDKAGGKISQSFGSYNGFRTFARVDSGILNESGTKFYASFARTSQNLWKGYGDQRENQANVKLVQPYQHGRGKLTAIFDYSGFTQYNFLTMTKNMWQNYGQVAMLKPDYAKAVRWAANAQAGTVPTEVQGVLSADEASNIYWDGSQVQRNYLSALVNEYNILSNLKSNTVLYGHVSNGDYGGTNNFLTSPTSGIPMVQQMGHPDVRRIGFTQSFTLKLHNNDIQSGFWYQNNTFNYPTRLYEDGVNGAHATLSGFKKGTGTTWWADSFNSNTFQFYIKDVWHIIPGMTLEGGFRSLTQTTHGGTTVDNTAALASTWGTYYAHPVSGSMTASNAFLPHFAFDYHFLDQHEFYWDIAENMRTYDYATQTNGGTPWGALGNAKNSAQQVFDENKSKLRPERTWNYVVGYRYNSAFFSGSADFYHTDYYNRLAGITSGPVNNTYSAYLNVGRETMNGADVLGTIRPFHGLEITNSFSWNDAEYKSTAVPYNGSTISLKGKHQVFYPKFMYKANVNYTYRRASFNFNTTYSSAMAMTYTNDVKVPSYWTSSLMASYNFGKIGHALQDLKVSFSVNNLFNQNYFGGLYGTAAMSGDNNAILYQAAPREYFGTLSAEF</sequence>
<comment type="subcellular location">
    <subcellularLocation>
        <location evidence="1 12">Cell outer membrane</location>
        <topology evidence="1 12">Multi-pass membrane protein</topology>
    </subcellularLocation>
</comment>
<feature type="domain" description="TonB-dependent receptor plug" evidence="17">
    <location>
        <begin position="94"/>
        <end position="202"/>
    </location>
</feature>
<evidence type="ECO:0000256" key="14">
    <source>
        <dbReference type="SAM" id="MobiDB-lite"/>
    </source>
</evidence>
<keyword evidence="8" id="KW-0406">Ion transport</keyword>
<evidence type="ECO:0000256" key="11">
    <source>
        <dbReference type="ARBA" id="ARBA00023237"/>
    </source>
</evidence>
<evidence type="ECO:0000256" key="4">
    <source>
        <dbReference type="ARBA" id="ARBA00022496"/>
    </source>
</evidence>
<dbReference type="InterPro" id="IPR037066">
    <property type="entry name" value="Plug_dom_sf"/>
</dbReference>
<dbReference type="PROSITE" id="PS52016">
    <property type="entry name" value="TONB_DEPENDENT_REC_3"/>
    <property type="match status" value="1"/>
</dbReference>
<feature type="signal peptide" evidence="15">
    <location>
        <begin position="1"/>
        <end position="34"/>
    </location>
</feature>
<dbReference type="Gene3D" id="2.40.170.20">
    <property type="entry name" value="TonB-dependent receptor, beta-barrel domain"/>
    <property type="match status" value="1"/>
</dbReference>
<evidence type="ECO:0000256" key="1">
    <source>
        <dbReference type="ARBA" id="ARBA00004571"/>
    </source>
</evidence>
<comment type="caution">
    <text evidence="18">The sequence shown here is derived from an EMBL/GenBank/DDBJ whole genome shotgun (WGS) entry which is preliminary data.</text>
</comment>
<evidence type="ECO:0000259" key="17">
    <source>
        <dbReference type="Pfam" id="PF07715"/>
    </source>
</evidence>
<comment type="similarity">
    <text evidence="12 13">Belongs to the TonB-dependent receptor family.</text>
</comment>
<dbReference type="AlphaFoldDB" id="A0A6V8I356"/>
<evidence type="ECO:0000256" key="13">
    <source>
        <dbReference type="RuleBase" id="RU003357"/>
    </source>
</evidence>
<evidence type="ECO:0000256" key="15">
    <source>
        <dbReference type="SAM" id="SignalP"/>
    </source>
</evidence>
<name>A0A6V8I356_9PROT</name>
<evidence type="ECO:0000256" key="3">
    <source>
        <dbReference type="ARBA" id="ARBA00022452"/>
    </source>
</evidence>
<gene>
    <name evidence="18" type="primary">fecA_1</name>
    <name evidence="18" type="ORF">DmAi_00180</name>
</gene>
<evidence type="ECO:0000256" key="2">
    <source>
        <dbReference type="ARBA" id="ARBA00022448"/>
    </source>
</evidence>
<dbReference type="InterPro" id="IPR036942">
    <property type="entry name" value="Beta-barrel_TonB_sf"/>
</dbReference>